<evidence type="ECO:0000313" key="7">
    <source>
        <dbReference type="Proteomes" id="UP001174208"/>
    </source>
</evidence>
<dbReference type="PROSITE" id="PS01081">
    <property type="entry name" value="HTH_TETR_1"/>
    <property type="match status" value="1"/>
</dbReference>
<protein>
    <submittedName>
        <fullName evidence="6">Helix-turn-helix domain-containing protein</fullName>
    </submittedName>
</protein>
<dbReference type="PANTHER" id="PTHR30055:SF238">
    <property type="entry name" value="MYCOFACTOCIN BIOSYNTHESIS TRANSCRIPTIONAL REGULATOR MFTR-RELATED"/>
    <property type="match status" value="1"/>
</dbReference>
<keyword evidence="3" id="KW-0804">Transcription</keyword>
<evidence type="ECO:0000256" key="4">
    <source>
        <dbReference type="PROSITE-ProRule" id="PRU00335"/>
    </source>
</evidence>
<dbReference type="PRINTS" id="PR00455">
    <property type="entry name" value="HTHTETR"/>
</dbReference>
<evidence type="ECO:0000313" key="6">
    <source>
        <dbReference type="EMBL" id="MDN4613719.1"/>
    </source>
</evidence>
<dbReference type="PANTHER" id="PTHR30055">
    <property type="entry name" value="HTH-TYPE TRANSCRIPTIONAL REGULATOR RUTR"/>
    <property type="match status" value="1"/>
</dbReference>
<dbReference type="Proteomes" id="UP001174208">
    <property type="component" value="Unassembled WGS sequence"/>
</dbReference>
<dbReference type="EMBL" id="JAROCF010000001">
    <property type="protein sequence ID" value="MDN4613719.1"/>
    <property type="molecule type" value="Genomic_DNA"/>
</dbReference>
<dbReference type="InterPro" id="IPR001647">
    <property type="entry name" value="HTH_TetR"/>
</dbReference>
<dbReference type="InterPro" id="IPR009057">
    <property type="entry name" value="Homeodomain-like_sf"/>
</dbReference>
<dbReference type="InterPro" id="IPR050109">
    <property type="entry name" value="HTH-type_TetR-like_transc_reg"/>
</dbReference>
<dbReference type="Gene3D" id="1.10.357.10">
    <property type="entry name" value="Tetracycline Repressor, domain 2"/>
    <property type="match status" value="1"/>
</dbReference>
<name>A0ABT8K8E6_9MICO</name>
<dbReference type="InterPro" id="IPR023772">
    <property type="entry name" value="DNA-bd_HTH_TetR-type_CS"/>
</dbReference>
<dbReference type="Pfam" id="PF00440">
    <property type="entry name" value="TetR_N"/>
    <property type="match status" value="1"/>
</dbReference>
<organism evidence="6 7">
    <name type="scientific">Leifsonia williamsii</name>
    <dbReference type="NCBI Taxonomy" id="3035919"/>
    <lineage>
        <taxon>Bacteria</taxon>
        <taxon>Bacillati</taxon>
        <taxon>Actinomycetota</taxon>
        <taxon>Actinomycetes</taxon>
        <taxon>Micrococcales</taxon>
        <taxon>Microbacteriaceae</taxon>
        <taxon>Leifsonia</taxon>
    </lineage>
</organism>
<keyword evidence="1" id="KW-0805">Transcription regulation</keyword>
<dbReference type="RefSeq" id="WP_301210106.1">
    <property type="nucleotide sequence ID" value="NZ_JAROCF010000001.1"/>
</dbReference>
<reference evidence="6" key="1">
    <citation type="submission" date="2023-06" db="EMBL/GenBank/DDBJ databases">
        <title>MT1 and MT2 Draft Genomes of Novel Species.</title>
        <authorList>
            <person name="Venkateswaran K."/>
        </authorList>
    </citation>
    <scope>NUCLEOTIDE SEQUENCE</scope>
    <source>
        <strain evidence="6">F6_8S_P_1B</strain>
    </source>
</reference>
<dbReference type="SUPFAM" id="SSF46689">
    <property type="entry name" value="Homeodomain-like"/>
    <property type="match status" value="1"/>
</dbReference>
<gene>
    <name evidence="6" type="ORF">P5G50_04565</name>
</gene>
<feature type="DNA-binding region" description="H-T-H motif" evidence="4">
    <location>
        <begin position="29"/>
        <end position="48"/>
    </location>
</feature>
<evidence type="ECO:0000256" key="1">
    <source>
        <dbReference type="ARBA" id="ARBA00023015"/>
    </source>
</evidence>
<keyword evidence="7" id="KW-1185">Reference proteome</keyword>
<evidence type="ECO:0000256" key="3">
    <source>
        <dbReference type="ARBA" id="ARBA00023163"/>
    </source>
</evidence>
<keyword evidence="2 4" id="KW-0238">DNA-binding</keyword>
<accession>A0ABT8K8E6</accession>
<evidence type="ECO:0000259" key="5">
    <source>
        <dbReference type="PROSITE" id="PS50977"/>
    </source>
</evidence>
<feature type="domain" description="HTH tetR-type" evidence="5">
    <location>
        <begin position="6"/>
        <end position="66"/>
    </location>
</feature>
<sequence length="187" mass="20060">MGRWQPDAQGRLSVAALELYAERGYDRTSVADIAARAGVTERTFFRHFSDKREVLFDRTNAMGAAAVAAIADSAPGLSPLQRAEAGMAAAGAFLEERRPWARARAQVIAATPSLQERELLKLSTLADDCATAMREKGVPEPAATLAAEAGVAAFKMAFAGWIADDDPQTIAQRVHAHLRDLRELAVG</sequence>
<dbReference type="PROSITE" id="PS50977">
    <property type="entry name" value="HTH_TETR_2"/>
    <property type="match status" value="1"/>
</dbReference>
<evidence type="ECO:0000256" key="2">
    <source>
        <dbReference type="ARBA" id="ARBA00023125"/>
    </source>
</evidence>
<proteinExistence type="predicted"/>
<comment type="caution">
    <text evidence="6">The sequence shown here is derived from an EMBL/GenBank/DDBJ whole genome shotgun (WGS) entry which is preliminary data.</text>
</comment>